<protein>
    <submittedName>
        <fullName evidence="1">Uncharacterized protein</fullName>
    </submittedName>
</protein>
<proteinExistence type="predicted"/>
<name>A0A7W7QZT1_KITKI</name>
<keyword evidence="2" id="KW-1185">Reference proteome</keyword>
<gene>
    <name evidence="1" type="ORF">FHR34_001833</name>
</gene>
<dbReference type="EMBL" id="JACHJV010000001">
    <property type="protein sequence ID" value="MBB4922840.1"/>
    <property type="molecule type" value="Genomic_DNA"/>
</dbReference>
<comment type="caution">
    <text evidence="1">The sequence shown here is derived from an EMBL/GenBank/DDBJ whole genome shotgun (WGS) entry which is preliminary data.</text>
</comment>
<evidence type="ECO:0000313" key="1">
    <source>
        <dbReference type="EMBL" id="MBB4922840.1"/>
    </source>
</evidence>
<reference evidence="1 2" key="1">
    <citation type="submission" date="2020-08" db="EMBL/GenBank/DDBJ databases">
        <title>Sequencing the genomes of 1000 actinobacteria strains.</title>
        <authorList>
            <person name="Klenk H.-P."/>
        </authorList>
    </citation>
    <scope>NUCLEOTIDE SEQUENCE [LARGE SCALE GENOMIC DNA]</scope>
    <source>
        <strain evidence="1 2">DSM 41654</strain>
    </source>
</reference>
<organism evidence="1 2">
    <name type="scientific">Kitasatospora kifunensis</name>
    <name type="common">Streptomyces kifunensis</name>
    <dbReference type="NCBI Taxonomy" id="58351"/>
    <lineage>
        <taxon>Bacteria</taxon>
        <taxon>Bacillati</taxon>
        <taxon>Actinomycetota</taxon>
        <taxon>Actinomycetes</taxon>
        <taxon>Kitasatosporales</taxon>
        <taxon>Streptomycetaceae</taxon>
        <taxon>Kitasatospora</taxon>
    </lineage>
</organism>
<dbReference type="AlphaFoldDB" id="A0A7W7QZT1"/>
<accession>A0A7W7QZT1</accession>
<dbReference type="Proteomes" id="UP000540506">
    <property type="component" value="Unassembled WGS sequence"/>
</dbReference>
<evidence type="ECO:0000313" key="2">
    <source>
        <dbReference type="Proteomes" id="UP000540506"/>
    </source>
</evidence>
<sequence>MLCLRQILKTHQITDCRSPLRQITAVNSLVTQDTKCRAGPCSTNTPSFPFSFEPM</sequence>